<organism evidence="3 4">
    <name type="scientific">Claviceps purpurea (strain 20.1)</name>
    <name type="common">Ergot fungus</name>
    <name type="synonym">Sphacelia segetum</name>
    <dbReference type="NCBI Taxonomy" id="1111077"/>
    <lineage>
        <taxon>Eukaryota</taxon>
        <taxon>Fungi</taxon>
        <taxon>Dikarya</taxon>
        <taxon>Ascomycota</taxon>
        <taxon>Pezizomycotina</taxon>
        <taxon>Sordariomycetes</taxon>
        <taxon>Hypocreomycetidae</taxon>
        <taxon>Hypocreales</taxon>
        <taxon>Clavicipitaceae</taxon>
        <taxon>Claviceps</taxon>
    </lineage>
</organism>
<evidence type="ECO:0000259" key="2">
    <source>
        <dbReference type="PROSITE" id="PS51253"/>
    </source>
</evidence>
<dbReference type="STRING" id="1111077.M1WGN8"/>
<keyword evidence="1" id="KW-0238">DNA-binding</keyword>
<protein>
    <recommendedName>
        <fullName evidence="2">HTH CENPB-type domain-containing protein</fullName>
    </recommendedName>
</protein>
<dbReference type="SUPFAM" id="SSF46689">
    <property type="entry name" value="Homeodomain-like"/>
    <property type="match status" value="1"/>
</dbReference>
<gene>
    <name evidence="3" type="ORF">CPUR_08649</name>
</gene>
<dbReference type="InterPro" id="IPR009057">
    <property type="entry name" value="Homeodomain-like_sf"/>
</dbReference>
<keyword evidence="4" id="KW-1185">Reference proteome</keyword>
<proteinExistence type="predicted"/>
<dbReference type="HOGENOM" id="CLU_1372070_0_0_1"/>
<dbReference type="eggNOG" id="ENOG502RS6G">
    <property type="taxonomic scope" value="Eukaryota"/>
</dbReference>
<dbReference type="VEuPathDB" id="FungiDB:CPUR_08649"/>
<name>M1WGN8_CLAP2</name>
<comment type="caution">
    <text evidence="3">The sequence shown here is derived from an EMBL/GenBank/DDBJ whole genome shotgun (WGS) entry which is preliminary data.</text>
</comment>
<dbReference type="InterPro" id="IPR006600">
    <property type="entry name" value="HTH_CenpB_DNA-bd_dom"/>
</dbReference>
<sequence length="199" mass="23574">MPPLGEIDLNVVQRTPTTVTALDFLKPKPKRGPKKLRLVDRPYTAPKPITRIERSYSPHTRDSVLMFLIHHRIYDPGHRKSIGGYRSPSQDEASKMFQIPMLTMTTWWRKRDEEKFKKAVDRIISWPLFEKELYARFLEARRLNKPITTGWFRRVSREIFRELYPSHVGVFTFSNGWYIGFKMRNSIFPTLHPPYDVPA</sequence>
<dbReference type="Pfam" id="PF03221">
    <property type="entry name" value="HTH_Tnp_Tc5"/>
    <property type="match status" value="1"/>
</dbReference>
<dbReference type="AlphaFoldDB" id="M1WGN8"/>
<dbReference type="OrthoDB" id="5422061at2759"/>
<dbReference type="Gene3D" id="1.10.10.60">
    <property type="entry name" value="Homeodomain-like"/>
    <property type="match status" value="1"/>
</dbReference>
<evidence type="ECO:0000313" key="4">
    <source>
        <dbReference type="Proteomes" id="UP000016801"/>
    </source>
</evidence>
<accession>M1WGN8</accession>
<reference evidence="3 4" key="1">
    <citation type="journal article" date="2013" name="PLoS Genet.">
        <title>Plant-symbiotic fungi as chemical engineers: Multi-genome analysis of the Clavicipitaceae reveals dynamics of alkaloid loci.</title>
        <authorList>
            <person name="Schardl C.L."/>
            <person name="Young C.A."/>
            <person name="Hesse U."/>
            <person name="Amyotte S.G."/>
            <person name="Andreeva K."/>
            <person name="Calie P.J."/>
            <person name="Fleetwood D.J."/>
            <person name="Haws D.C."/>
            <person name="Moore N."/>
            <person name="Oeser B."/>
            <person name="Panaccione D.G."/>
            <person name="Schweri K.K."/>
            <person name="Voisey C.R."/>
            <person name="Farman M.L."/>
            <person name="Jaromczyk J.W."/>
            <person name="Roe B.A."/>
            <person name="O'Sullivan D.M."/>
            <person name="Scott B."/>
            <person name="Tudzynski P."/>
            <person name="An Z."/>
            <person name="Arnaoudova E.G."/>
            <person name="Bullock C.T."/>
            <person name="Charlton N.D."/>
            <person name="Chen L."/>
            <person name="Cox M."/>
            <person name="Dinkins R.D."/>
            <person name="Florea S."/>
            <person name="Glenn A.E."/>
            <person name="Gordon A."/>
            <person name="Gueldener U."/>
            <person name="Harris D.R."/>
            <person name="Hollin W."/>
            <person name="Jaromczyk J."/>
            <person name="Johnson R.D."/>
            <person name="Khan A.K."/>
            <person name="Leistner E."/>
            <person name="Leuchtmann A."/>
            <person name="Li C."/>
            <person name="Liu J."/>
            <person name="Liu J."/>
            <person name="Liu M."/>
            <person name="Mace W."/>
            <person name="Machado C."/>
            <person name="Nagabhyru P."/>
            <person name="Pan J."/>
            <person name="Schmid J."/>
            <person name="Sugawara K."/>
            <person name="Steiner U."/>
            <person name="Takach J.E."/>
            <person name="Tanaka E."/>
            <person name="Webb J.S."/>
            <person name="Wilson E.V."/>
            <person name="Wiseman J.L."/>
            <person name="Yoshida R."/>
            <person name="Zeng Z."/>
        </authorList>
    </citation>
    <scope>NUCLEOTIDE SEQUENCE [LARGE SCALE GENOMIC DNA]</scope>
    <source>
        <strain evidence="3 4">20.1</strain>
    </source>
</reference>
<dbReference type="PROSITE" id="PS51253">
    <property type="entry name" value="HTH_CENPB"/>
    <property type="match status" value="1"/>
</dbReference>
<dbReference type="Proteomes" id="UP000016801">
    <property type="component" value="Unassembled WGS sequence"/>
</dbReference>
<feature type="domain" description="HTH CENPB-type" evidence="2">
    <location>
        <begin position="117"/>
        <end position="191"/>
    </location>
</feature>
<evidence type="ECO:0000313" key="3">
    <source>
        <dbReference type="EMBL" id="CCE34713.1"/>
    </source>
</evidence>
<evidence type="ECO:0000256" key="1">
    <source>
        <dbReference type="ARBA" id="ARBA00023125"/>
    </source>
</evidence>
<dbReference type="GO" id="GO:0003677">
    <property type="term" value="F:DNA binding"/>
    <property type="evidence" value="ECO:0007669"/>
    <property type="project" value="UniProtKB-KW"/>
</dbReference>
<dbReference type="EMBL" id="CAGA01000106">
    <property type="protein sequence ID" value="CCE34713.1"/>
    <property type="molecule type" value="Genomic_DNA"/>
</dbReference>